<reference evidence="2 3" key="1">
    <citation type="journal article" date="2024" name="Int. J. Syst. Evol. Microbiol.">
        <title>Clostridium omnivorum sp. nov., isolated from anoxic soil under the treatment of reductive soil disinfestation.</title>
        <authorList>
            <person name="Ueki A."/>
            <person name="Tonouchi A."/>
            <person name="Kaku N."/>
            <person name="Honma S."/>
            <person name="Ueki K."/>
        </authorList>
    </citation>
    <scope>NUCLEOTIDE SEQUENCE [LARGE SCALE GENOMIC DNA]</scope>
    <source>
        <strain evidence="2 3">E14</strain>
    </source>
</reference>
<evidence type="ECO:0000313" key="3">
    <source>
        <dbReference type="Proteomes" id="UP001208567"/>
    </source>
</evidence>
<sequence>MNINDSMIPEDLMNNVEGKLRKHLQQKNKKRKIYSIAFAITFALIVPTSVLAYNNHVKSIPYKQEIDLAREHKDTYKIDKSFKYKNTEFKFKEILADETGIMVIYDVSNPDYYISSINVRDKDNSWLGDYGYSLPGTLDSETERFFHISGSKDVIAYMKDNPIIININKIDHLQNQEKSFFTKLKGLIIKEKNMAVDWTIKAQIPLQKIRTFKLDKEISLDIGTLKLTTFKEGILNSYVNYAFTPSDKNITLFNPIFSIKMDDEYYNRNMFASIPMENSIELKSIYYKKPKEISLKLIGAQVSYSNGSKKEYTIDKNKLPAEYEFNGDKFTLVSAKNKGSSIEYSFEFDSKNRTIENMLLSFNTPSKSEGNFGRIQFKDQEKRDEVYNNLTSKIPNIKDLYKENHLDEGLTKIKYEVEDKNCNTFTIDTYEKTFLYNSDEYIIRTENLK</sequence>
<keyword evidence="3" id="KW-1185">Reference proteome</keyword>
<feature type="transmembrane region" description="Helical" evidence="1">
    <location>
        <begin position="33"/>
        <end position="53"/>
    </location>
</feature>
<dbReference type="EMBL" id="BRXR01000001">
    <property type="protein sequence ID" value="GLC30798.1"/>
    <property type="molecule type" value="Genomic_DNA"/>
</dbReference>
<evidence type="ECO:0000313" key="2">
    <source>
        <dbReference type="EMBL" id="GLC30798.1"/>
    </source>
</evidence>
<organism evidence="2 3">
    <name type="scientific">Clostridium omnivorum</name>
    <dbReference type="NCBI Taxonomy" id="1604902"/>
    <lineage>
        <taxon>Bacteria</taxon>
        <taxon>Bacillati</taxon>
        <taxon>Bacillota</taxon>
        <taxon>Clostridia</taxon>
        <taxon>Eubacteriales</taxon>
        <taxon>Clostridiaceae</taxon>
        <taxon>Clostridium</taxon>
    </lineage>
</organism>
<keyword evidence="1" id="KW-0472">Membrane</keyword>
<name>A0ABQ5N6D0_9CLOT</name>
<comment type="caution">
    <text evidence="2">The sequence shown here is derived from an EMBL/GenBank/DDBJ whole genome shotgun (WGS) entry which is preliminary data.</text>
</comment>
<accession>A0ABQ5N6D0</accession>
<keyword evidence="1" id="KW-0812">Transmembrane</keyword>
<proteinExistence type="predicted"/>
<gene>
    <name evidence="2" type="ORF">bsdE14_22080</name>
</gene>
<evidence type="ECO:0008006" key="4">
    <source>
        <dbReference type="Google" id="ProtNLM"/>
    </source>
</evidence>
<dbReference type="Proteomes" id="UP001208567">
    <property type="component" value="Unassembled WGS sequence"/>
</dbReference>
<evidence type="ECO:0000256" key="1">
    <source>
        <dbReference type="SAM" id="Phobius"/>
    </source>
</evidence>
<keyword evidence="1" id="KW-1133">Transmembrane helix</keyword>
<protein>
    <recommendedName>
        <fullName evidence="4">DUF4179 domain-containing protein</fullName>
    </recommendedName>
</protein>
<dbReference type="RefSeq" id="WP_264850078.1">
    <property type="nucleotide sequence ID" value="NZ_BRXR01000001.1"/>
</dbReference>